<dbReference type="GO" id="GO:0003729">
    <property type="term" value="F:mRNA binding"/>
    <property type="evidence" value="ECO:0007669"/>
    <property type="project" value="TreeGrafter"/>
</dbReference>
<dbReference type="OrthoDB" id="2275718at2759"/>
<dbReference type="PANTHER" id="PTHR12854:SF7">
    <property type="entry name" value="ATAXIN-2 HOMOLOG"/>
    <property type="match status" value="1"/>
</dbReference>
<feature type="compositionally biased region" description="Polar residues" evidence="1">
    <location>
        <begin position="1"/>
        <end position="11"/>
    </location>
</feature>
<dbReference type="Pfam" id="PF06741">
    <property type="entry name" value="LsmAD"/>
    <property type="match status" value="1"/>
</dbReference>
<accession>M7S613</accession>
<feature type="compositionally biased region" description="Basic and acidic residues" evidence="1">
    <location>
        <begin position="366"/>
        <end position="400"/>
    </location>
</feature>
<evidence type="ECO:0000256" key="1">
    <source>
        <dbReference type="SAM" id="MobiDB-lite"/>
    </source>
</evidence>
<protein>
    <recommendedName>
        <fullName evidence="2">LsmAD domain-containing protein</fullName>
    </recommendedName>
</protein>
<feature type="region of interest" description="Disordered" evidence="1">
    <location>
        <begin position="1"/>
        <end position="73"/>
    </location>
</feature>
<feature type="compositionally biased region" description="Polar residues" evidence="1">
    <location>
        <begin position="455"/>
        <end position="467"/>
    </location>
</feature>
<feature type="region of interest" description="Disordered" evidence="1">
    <location>
        <begin position="366"/>
        <end position="480"/>
    </location>
</feature>
<feature type="region of interest" description="Disordered" evidence="1">
    <location>
        <begin position="123"/>
        <end position="297"/>
    </location>
</feature>
<dbReference type="AlphaFoldDB" id="M7S613"/>
<dbReference type="PANTHER" id="PTHR12854">
    <property type="entry name" value="ATAXIN 2-RELATED"/>
    <property type="match status" value="1"/>
</dbReference>
<organism evidence="3 4">
    <name type="scientific">Eutypa lata (strain UCR-EL1)</name>
    <name type="common">Grapevine dieback disease fungus</name>
    <name type="synonym">Eutypa armeniacae</name>
    <dbReference type="NCBI Taxonomy" id="1287681"/>
    <lineage>
        <taxon>Eukaryota</taxon>
        <taxon>Fungi</taxon>
        <taxon>Dikarya</taxon>
        <taxon>Ascomycota</taxon>
        <taxon>Pezizomycotina</taxon>
        <taxon>Sordariomycetes</taxon>
        <taxon>Xylariomycetidae</taxon>
        <taxon>Xylariales</taxon>
        <taxon>Diatrypaceae</taxon>
        <taxon>Eutypa</taxon>
    </lineage>
</organism>
<feature type="compositionally biased region" description="Basic and acidic residues" evidence="1">
    <location>
        <begin position="16"/>
        <end position="32"/>
    </location>
</feature>
<dbReference type="Proteomes" id="UP000012174">
    <property type="component" value="Unassembled WGS sequence"/>
</dbReference>
<dbReference type="InterPro" id="IPR009604">
    <property type="entry name" value="LsmAD_domain"/>
</dbReference>
<evidence type="ECO:0000259" key="2">
    <source>
        <dbReference type="SMART" id="SM01272"/>
    </source>
</evidence>
<feature type="compositionally biased region" description="Low complexity" evidence="1">
    <location>
        <begin position="419"/>
        <end position="430"/>
    </location>
</feature>
<feature type="compositionally biased region" description="Low complexity" evidence="1">
    <location>
        <begin position="190"/>
        <end position="202"/>
    </location>
</feature>
<gene>
    <name evidence="3" type="ORF">UCREL1_11555</name>
</gene>
<dbReference type="GO" id="GO:0010494">
    <property type="term" value="C:cytoplasmic stress granule"/>
    <property type="evidence" value="ECO:0007669"/>
    <property type="project" value="TreeGrafter"/>
</dbReference>
<feature type="domain" description="LsmAD" evidence="2">
    <location>
        <begin position="102"/>
        <end position="176"/>
    </location>
</feature>
<reference evidence="4" key="1">
    <citation type="journal article" date="2013" name="Genome Announc.">
        <title>Draft genome sequence of the grapevine dieback fungus Eutypa lata UCR-EL1.</title>
        <authorList>
            <person name="Blanco-Ulate B."/>
            <person name="Rolshausen P.E."/>
            <person name="Cantu D."/>
        </authorList>
    </citation>
    <scope>NUCLEOTIDE SEQUENCE [LARGE SCALE GENOMIC DNA]</scope>
    <source>
        <strain evidence="4">UCR-EL1</strain>
    </source>
</reference>
<name>M7S613_EUTLA</name>
<proteinExistence type="predicted"/>
<feature type="compositionally biased region" description="Polar residues" evidence="1">
    <location>
        <begin position="213"/>
        <end position="226"/>
    </location>
</feature>
<feature type="compositionally biased region" description="Low complexity" evidence="1">
    <location>
        <begin position="401"/>
        <end position="413"/>
    </location>
</feature>
<dbReference type="HOGENOM" id="CLU_568616_0_0_1"/>
<keyword evidence="4" id="KW-1185">Reference proteome</keyword>
<evidence type="ECO:0000313" key="3">
    <source>
        <dbReference type="EMBL" id="EMR61514.1"/>
    </source>
</evidence>
<dbReference type="KEGG" id="ela:UCREL1_11555"/>
<feature type="compositionally biased region" description="Basic and acidic residues" evidence="1">
    <location>
        <begin position="123"/>
        <end position="140"/>
    </location>
</feature>
<dbReference type="EMBL" id="KB707597">
    <property type="protein sequence ID" value="EMR61514.1"/>
    <property type="molecule type" value="Genomic_DNA"/>
</dbReference>
<sequence length="480" mass="52252">MVQPKKTSSHIANGANKREQSNMSFQKKDGSDTRVMAAKGDSKAPNGNAAGFRTDSAISSSRSGIERPLQRWVPDASDTFDQTLEKSSSGAWDQFAENERLFGLKTNYDENFYTTQIDKSHPQYKERMMAAEKKAREIERSTAGTAHVAEERVMDYVGGGDDKVDEEDKYSGVKRQDFPPLPGSRENKYTPPARRAPTGAATVKGAPVDPAIISSQIRSQKGQTGTKADDGKARVAPKTEALLAPLPTKSVDVKGEVKVGSQGKPAETKPSAQNAAPLKPSAATNRTISPQGKDITPSAALTVERDVLKEFKSFANQQRMNVEKVRSTKAKADKEVKLIELRKFADNFKLPTPVPMDLISIIAKDPAKQREIQQKAQRDAEEVKKRKTEEAAAKEKKTTTPKEPQPATTTQAPSDTRTTRPAAPATTNTTSQGGAQGRHQGNRQSFVPQYPQFPGNRSGQQHMSQGGRQPGHAPASYRTG</sequence>
<dbReference type="eggNOG" id="KOG2375">
    <property type="taxonomic scope" value="Eukaryota"/>
</dbReference>
<dbReference type="InterPro" id="IPR045117">
    <property type="entry name" value="ATXN2-like"/>
</dbReference>
<dbReference type="GO" id="GO:0034063">
    <property type="term" value="P:stress granule assembly"/>
    <property type="evidence" value="ECO:0007669"/>
    <property type="project" value="TreeGrafter"/>
</dbReference>
<dbReference type="STRING" id="1287681.M7S613"/>
<dbReference type="SMART" id="SM01272">
    <property type="entry name" value="LsmAD"/>
    <property type="match status" value="1"/>
</dbReference>
<evidence type="ECO:0000313" key="4">
    <source>
        <dbReference type="Proteomes" id="UP000012174"/>
    </source>
</evidence>